<dbReference type="InterPro" id="IPR051201">
    <property type="entry name" value="Chloro_Bact_Ser_Proteases"/>
</dbReference>
<evidence type="ECO:0000256" key="1">
    <source>
        <dbReference type="ARBA" id="ARBA00010541"/>
    </source>
</evidence>
<dbReference type="InterPro" id="IPR043504">
    <property type="entry name" value="Peptidase_S1_PA_chymotrypsin"/>
</dbReference>
<dbReference type="InterPro" id="IPR001940">
    <property type="entry name" value="Peptidase_S1C"/>
</dbReference>
<protein>
    <recommendedName>
        <fullName evidence="9">Serine protease</fullName>
    </recommendedName>
</protein>
<evidence type="ECO:0008006" key="9">
    <source>
        <dbReference type="Google" id="ProtNLM"/>
    </source>
</evidence>
<organism evidence="7 8">
    <name type="scientific">Shouchella clausii</name>
    <name type="common">Alkalihalobacillus clausii</name>
    <dbReference type="NCBI Taxonomy" id="79880"/>
    <lineage>
        <taxon>Bacteria</taxon>
        <taxon>Bacillati</taxon>
        <taxon>Bacillota</taxon>
        <taxon>Bacilli</taxon>
        <taxon>Bacillales</taxon>
        <taxon>Bacillaceae</taxon>
        <taxon>Shouchella</taxon>
    </lineage>
</organism>
<dbReference type="SUPFAM" id="SSF50494">
    <property type="entry name" value="Trypsin-like serine proteases"/>
    <property type="match status" value="1"/>
</dbReference>
<dbReference type="EMBL" id="NPBS01000113">
    <property type="protein sequence ID" value="PAF24317.1"/>
    <property type="molecule type" value="Genomic_DNA"/>
</dbReference>
<dbReference type="RefSeq" id="WP_095239423.1">
    <property type="nucleotide sequence ID" value="NZ_CP155469.1"/>
</dbReference>
<keyword evidence="4" id="KW-0720">Serine protease</keyword>
<dbReference type="GO" id="GO:0006508">
    <property type="term" value="P:proteolysis"/>
    <property type="evidence" value="ECO:0007669"/>
    <property type="project" value="UniProtKB-KW"/>
</dbReference>
<dbReference type="Proteomes" id="UP000216133">
    <property type="component" value="Unassembled WGS sequence"/>
</dbReference>
<name>A0A268RVT4_SHOCL</name>
<evidence type="ECO:0000256" key="6">
    <source>
        <dbReference type="SAM" id="Phobius"/>
    </source>
</evidence>
<dbReference type="PANTHER" id="PTHR43343:SF3">
    <property type="entry name" value="PROTEASE DO-LIKE 8, CHLOROPLASTIC"/>
    <property type="match status" value="1"/>
</dbReference>
<dbReference type="PANTHER" id="PTHR43343">
    <property type="entry name" value="PEPTIDASE S12"/>
    <property type="match status" value="1"/>
</dbReference>
<feature type="compositionally biased region" description="Acidic residues" evidence="5">
    <location>
        <begin position="10"/>
        <end position="25"/>
    </location>
</feature>
<dbReference type="GO" id="GO:0004252">
    <property type="term" value="F:serine-type endopeptidase activity"/>
    <property type="evidence" value="ECO:0007669"/>
    <property type="project" value="InterPro"/>
</dbReference>
<evidence type="ECO:0000256" key="3">
    <source>
        <dbReference type="ARBA" id="ARBA00022801"/>
    </source>
</evidence>
<evidence type="ECO:0000313" key="7">
    <source>
        <dbReference type="EMBL" id="PAF24317.1"/>
    </source>
</evidence>
<keyword evidence="2" id="KW-0645">Protease</keyword>
<accession>A0A268RVT4</accession>
<gene>
    <name evidence="7" type="ORF">CHH61_19480</name>
</gene>
<evidence type="ECO:0000256" key="2">
    <source>
        <dbReference type="ARBA" id="ARBA00022670"/>
    </source>
</evidence>
<comment type="similarity">
    <text evidence="1">Belongs to the peptidase S1C family.</text>
</comment>
<dbReference type="PRINTS" id="PR00834">
    <property type="entry name" value="PROTEASES2C"/>
</dbReference>
<comment type="caution">
    <text evidence="7">The sequence shown here is derived from an EMBL/GenBank/DDBJ whole genome shotgun (WGS) entry which is preliminary data.</text>
</comment>
<dbReference type="Gene3D" id="2.40.10.10">
    <property type="entry name" value="Trypsin-like serine proteases"/>
    <property type="match status" value="2"/>
</dbReference>
<keyword evidence="3" id="KW-0378">Hydrolase</keyword>
<dbReference type="InterPro" id="IPR009003">
    <property type="entry name" value="Peptidase_S1_PA"/>
</dbReference>
<evidence type="ECO:0000313" key="8">
    <source>
        <dbReference type="Proteomes" id="UP000216133"/>
    </source>
</evidence>
<sequence>MVNNQPPEEERFEEEPPLEAFMEEEPPPKTRPLRKAVVMIVAAVVALAMLVQGSAFLFQHFSLDALRFTSESQQLEKEGDFEPFKEAVVAVQTDRGHGTGFIISESGDVLTNEHVIRGASSIYVHLPDGERYEATETKTDETNDLAMLALEGQPDNLPTLTLADTAANPGNTVYVIGHPMTHSYITNKGEVKESNDAYQVLAITNAVFPGHSGSPVLSEEGEVVGMVYARTSGENGNGEGLAVPLRQIHTFVEDDSGT</sequence>
<keyword evidence="6" id="KW-0812">Transmembrane</keyword>
<keyword evidence="6" id="KW-0472">Membrane</keyword>
<evidence type="ECO:0000256" key="5">
    <source>
        <dbReference type="SAM" id="MobiDB-lite"/>
    </source>
</evidence>
<keyword evidence="6" id="KW-1133">Transmembrane helix</keyword>
<feature type="transmembrane region" description="Helical" evidence="6">
    <location>
        <begin position="36"/>
        <end position="58"/>
    </location>
</feature>
<dbReference type="AlphaFoldDB" id="A0A268RVT4"/>
<proteinExistence type="inferred from homology"/>
<feature type="region of interest" description="Disordered" evidence="5">
    <location>
        <begin position="1"/>
        <end position="28"/>
    </location>
</feature>
<reference evidence="7 8" key="1">
    <citation type="submission" date="2017-07" db="EMBL/GenBank/DDBJ databases">
        <title>Isolation and whole genome analysis of endospore-forming bacteria from heroin.</title>
        <authorList>
            <person name="Kalinowski J."/>
            <person name="Ahrens B."/>
            <person name="Al-Dilaimi A."/>
            <person name="Winkler A."/>
            <person name="Wibberg D."/>
            <person name="Schleenbecker U."/>
            <person name="Ruckert C."/>
            <person name="Wolfel R."/>
            <person name="Grass G."/>
        </authorList>
    </citation>
    <scope>NUCLEOTIDE SEQUENCE [LARGE SCALE GENOMIC DNA]</scope>
    <source>
        <strain evidence="7 8">7523-2</strain>
    </source>
</reference>
<dbReference type="Pfam" id="PF13365">
    <property type="entry name" value="Trypsin_2"/>
    <property type="match status" value="1"/>
</dbReference>
<evidence type="ECO:0000256" key="4">
    <source>
        <dbReference type="ARBA" id="ARBA00022825"/>
    </source>
</evidence>